<dbReference type="SUPFAM" id="SSF100950">
    <property type="entry name" value="NagB/RpiA/CoA transferase-like"/>
    <property type="match status" value="2"/>
</dbReference>
<comment type="catalytic activity">
    <reaction evidence="7">
        <text>a 3-oxo acid + succinyl-CoA = a 3-oxoacyl-CoA + succinate</text>
        <dbReference type="Rhea" id="RHEA:24564"/>
        <dbReference type="ChEBI" id="CHEBI:30031"/>
        <dbReference type="ChEBI" id="CHEBI:35973"/>
        <dbReference type="ChEBI" id="CHEBI:57292"/>
        <dbReference type="ChEBI" id="CHEBI:90726"/>
        <dbReference type="EC" id="2.8.3.5"/>
    </reaction>
</comment>
<reference evidence="9" key="1">
    <citation type="submission" date="2022-12" db="EMBL/GenBank/DDBJ databases">
        <title>Genome assemblies of Blomia tropicalis.</title>
        <authorList>
            <person name="Cui Y."/>
        </authorList>
    </citation>
    <scope>NUCLEOTIDE SEQUENCE</scope>
    <source>
        <tissue evidence="9">Adult mites</tissue>
    </source>
</reference>
<evidence type="ECO:0000256" key="3">
    <source>
        <dbReference type="ARBA" id="ARBA00007154"/>
    </source>
</evidence>
<evidence type="ECO:0000256" key="6">
    <source>
        <dbReference type="ARBA" id="ARBA00023128"/>
    </source>
</evidence>
<dbReference type="InterPro" id="IPR004165">
    <property type="entry name" value="CoA_trans_fam_I"/>
</dbReference>
<comment type="caution">
    <text evidence="9">The sequence shown here is derived from an EMBL/GenBank/DDBJ whole genome shotgun (WGS) entry which is preliminary data.</text>
</comment>
<keyword evidence="10" id="KW-1185">Reference proteome</keyword>
<dbReference type="InterPro" id="IPR004163">
    <property type="entry name" value="CoA_transf_BS"/>
</dbReference>
<dbReference type="Gene3D" id="3.40.1080.10">
    <property type="entry name" value="Glutaconate Coenzyme A-transferase"/>
    <property type="match status" value="2"/>
</dbReference>
<comment type="similarity">
    <text evidence="3 7">Belongs to the 3-oxoacid CoA-transferase family.</text>
</comment>
<dbReference type="PANTHER" id="PTHR13707:SF23">
    <property type="entry name" value="SUCCINYL-COA:3-KETOACID-COENZYME A TRANSFERASE"/>
    <property type="match status" value="1"/>
</dbReference>
<dbReference type="SMART" id="SM00882">
    <property type="entry name" value="CoA_trans"/>
    <property type="match status" value="2"/>
</dbReference>
<accession>A0A9Q0MGH3</accession>
<dbReference type="EMBL" id="JAPWDV010000001">
    <property type="protein sequence ID" value="KAJ6225570.1"/>
    <property type="molecule type" value="Genomic_DNA"/>
</dbReference>
<name>A0A9Q0MGH3_BLOTA</name>
<proteinExistence type="inferred from homology"/>
<dbReference type="NCBIfam" id="TIGR02428">
    <property type="entry name" value="pcaJ_scoB_fam"/>
    <property type="match status" value="1"/>
</dbReference>
<evidence type="ECO:0000313" key="10">
    <source>
        <dbReference type="Proteomes" id="UP001142055"/>
    </source>
</evidence>
<protein>
    <recommendedName>
        <fullName evidence="7">Succinyl-CoA:3-ketoacid-coenzyme A transferase</fullName>
        <ecNumber evidence="7">2.8.3.5</ecNumber>
    </recommendedName>
</protein>
<dbReference type="OMA" id="VKTMGQI"/>
<comment type="pathway">
    <text evidence="2 7">Ketone metabolism; succinyl-CoA degradation; acetoacetyl-CoA from succinyl-CoA: step 1/1.</text>
</comment>
<organism evidence="9 10">
    <name type="scientific">Blomia tropicalis</name>
    <name type="common">Mite</name>
    <dbReference type="NCBI Taxonomy" id="40697"/>
    <lineage>
        <taxon>Eukaryota</taxon>
        <taxon>Metazoa</taxon>
        <taxon>Ecdysozoa</taxon>
        <taxon>Arthropoda</taxon>
        <taxon>Chelicerata</taxon>
        <taxon>Arachnida</taxon>
        <taxon>Acari</taxon>
        <taxon>Acariformes</taxon>
        <taxon>Sarcoptiformes</taxon>
        <taxon>Astigmata</taxon>
        <taxon>Glycyphagoidea</taxon>
        <taxon>Echimyopodidae</taxon>
        <taxon>Blomia</taxon>
    </lineage>
</organism>
<dbReference type="PIRSF" id="PIRSF000858">
    <property type="entry name" value="SCOT-t"/>
    <property type="match status" value="1"/>
</dbReference>
<gene>
    <name evidence="9" type="ORF">RDWZM_004115</name>
</gene>
<evidence type="ECO:0000256" key="1">
    <source>
        <dbReference type="ARBA" id="ARBA00004173"/>
    </source>
</evidence>
<keyword evidence="5" id="KW-0809">Transit peptide</keyword>
<dbReference type="PROSITE" id="PS01273">
    <property type="entry name" value="COA_TRANSF_1"/>
    <property type="match status" value="1"/>
</dbReference>
<comment type="subcellular location">
    <subcellularLocation>
        <location evidence="1">Mitochondrion</location>
    </subcellularLocation>
</comment>
<dbReference type="PANTHER" id="PTHR13707">
    <property type="entry name" value="KETOACID-COENZYME A TRANSFERASE"/>
    <property type="match status" value="1"/>
</dbReference>
<dbReference type="InterPro" id="IPR037171">
    <property type="entry name" value="NagB/RpiA_transferase-like"/>
</dbReference>
<dbReference type="InterPro" id="IPR014388">
    <property type="entry name" value="3-oxoacid_CoA-transferase"/>
</dbReference>
<dbReference type="Proteomes" id="UP001142055">
    <property type="component" value="Chromosome 1"/>
</dbReference>
<dbReference type="InterPro" id="IPR012792">
    <property type="entry name" value="3-oxoacid_CoA-transf_A"/>
</dbReference>
<dbReference type="InterPro" id="IPR012791">
    <property type="entry name" value="3-oxoacid_CoA-transf_B"/>
</dbReference>
<comment type="function">
    <text evidence="7">Key enzyme for ketone body catabolism. Transfers the CoA moiety from succinate to acetoacetate. Formation of the enzyme-CoA intermediate proceeds via an unstable anhydride species formed between the carboxylate groups of the enzyme and substrate.</text>
</comment>
<dbReference type="InterPro" id="IPR004164">
    <property type="entry name" value="CoA_transf_AS"/>
</dbReference>
<dbReference type="GO" id="GO:0005739">
    <property type="term" value="C:mitochondrion"/>
    <property type="evidence" value="ECO:0007669"/>
    <property type="project" value="UniProtKB-SubCell"/>
</dbReference>
<evidence type="ECO:0000256" key="5">
    <source>
        <dbReference type="ARBA" id="ARBA00022946"/>
    </source>
</evidence>
<dbReference type="AlphaFoldDB" id="A0A9Q0MGH3"/>
<sequence length="511" mass="55712">MNSIRQLKLAGLGWKFSFHRSISTNSFLYAKQCYSSEEAVGEIPNGSRLMVGGFGLCGIPENSIRTLAKLGIKDLTVISNNAGIDDKGLGQLLNNRQLKRVIGSYVGENKELERQYLSGQVEIEFVPQGTLAERIRARAAGIPAFFTPTGFGTQIHLGGAPIRYSNGKIELISPKKEERIFDGKQYIMEEALQADYGLIKAWKADKLGNVIFRKTANNFNEPMCKAADKSIVEVEEIVEIGDLDPEHIHVPSVYVHSFFKGEQFTKPLEKACFRNPDAASTEATKPGDISRIRIAKRAAIEVTDGSYVNLGIGIPVLVSNFIPKNIQATFQSENGILGMGPYPLKEEIDPDLINAGKESISINIGGSFFSSDESFAIIRGGHLNVTMLGAMQVSQFGDLANWMIPGKLIKGMGGAMDLVSSHVSGTRVIVTTEHNSKSGEPKIVTECNLPLTGSRCADMIITDKAVFSVHPQNGLTLLEIAEDQTEQTIKEATGAKFKTSSDLKPMQQIQL</sequence>
<feature type="active site" description="5-glutamyl coenzyme A thioester intermediate" evidence="8">
    <location>
        <position position="333"/>
    </location>
</feature>
<dbReference type="GO" id="GO:0008260">
    <property type="term" value="F:succinyl-CoA:3-oxo-acid CoA-transferase activity"/>
    <property type="evidence" value="ECO:0007669"/>
    <property type="project" value="UniProtKB-EC"/>
</dbReference>
<evidence type="ECO:0000256" key="7">
    <source>
        <dbReference type="PIRNR" id="PIRNR000858"/>
    </source>
</evidence>
<dbReference type="GO" id="GO:0046952">
    <property type="term" value="P:ketone body catabolic process"/>
    <property type="evidence" value="ECO:0007669"/>
    <property type="project" value="InterPro"/>
</dbReference>
<evidence type="ECO:0000256" key="2">
    <source>
        <dbReference type="ARBA" id="ARBA00004753"/>
    </source>
</evidence>
<keyword evidence="6 7" id="KW-0496">Mitochondrion</keyword>
<dbReference type="FunFam" id="3.40.1080.10:FF:000002">
    <property type="entry name" value="Succinyl-CoA:3-ketoacid-coenzyme A transferase, mitochondrial"/>
    <property type="match status" value="1"/>
</dbReference>
<keyword evidence="4 7" id="KW-0808">Transferase</keyword>
<dbReference type="EC" id="2.8.3.5" evidence="7"/>
<dbReference type="NCBIfam" id="TIGR02429">
    <property type="entry name" value="pcaI_scoA_fam"/>
    <property type="match status" value="1"/>
</dbReference>
<dbReference type="PROSITE" id="PS01274">
    <property type="entry name" value="COA_TRANSF_2"/>
    <property type="match status" value="1"/>
</dbReference>
<evidence type="ECO:0000256" key="8">
    <source>
        <dbReference type="PIRSR" id="PIRSR000858-1"/>
    </source>
</evidence>
<evidence type="ECO:0000256" key="4">
    <source>
        <dbReference type="ARBA" id="ARBA00022679"/>
    </source>
</evidence>
<dbReference type="Pfam" id="PF01144">
    <property type="entry name" value="CoA_trans"/>
    <property type="match status" value="2"/>
</dbReference>
<evidence type="ECO:0000313" key="9">
    <source>
        <dbReference type="EMBL" id="KAJ6225570.1"/>
    </source>
</evidence>